<sequence length="202" mass="22904">SAKTPLAPATPPYLYNMPLVPNSFFFSEMLRSFVQAKTNQPTQHGGHRRGRKRSWRDAKLLPSDKPLELTTTSKPITPPPKPPSPLPPPPPILMPPCNLLPPPPSESMLPPSPLWYPPMYPPNLPPQPYSFDPLHFFIDLRVSGHIWDRKHEKDLPSPSSEPLNLQTDDKKNKLRIGSPFRQTKHNSAFSVPQPRETYEETC</sequence>
<evidence type="ECO:0000313" key="2">
    <source>
        <dbReference type="EMBL" id="JAS09893.1"/>
    </source>
</evidence>
<organism evidence="2">
    <name type="scientific">Clastoptera arizonana</name>
    <name type="common">Arizona spittle bug</name>
    <dbReference type="NCBI Taxonomy" id="38151"/>
    <lineage>
        <taxon>Eukaryota</taxon>
        <taxon>Metazoa</taxon>
        <taxon>Ecdysozoa</taxon>
        <taxon>Arthropoda</taxon>
        <taxon>Hexapoda</taxon>
        <taxon>Insecta</taxon>
        <taxon>Pterygota</taxon>
        <taxon>Neoptera</taxon>
        <taxon>Paraneoptera</taxon>
        <taxon>Hemiptera</taxon>
        <taxon>Auchenorrhyncha</taxon>
        <taxon>Cercopoidea</taxon>
        <taxon>Clastopteridae</taxon>
        <taxon>Clastoptera</taxon>
    </lineage>
</organism>
<protein>
    <submittedName>
        <fullName evidence="2">Uncharacterized protein</fullName>
    </submittedName>
</protein>
<reference evidence="2" key="1">
    <citation type="submission" date="2015-12" db="EMBL/GenBank/DDBJ databases">
        <title>De novo transcriptome assembly of four potential Pierce s Disease insect vectors from Arizona vineyards.</title>
        <authorList>
            <person name="Tassone E.E."/>
        </authorList>
    </citation>
    <scope>NUCLEOTIDE SEQUENCE</scope>
</reference>
<feature type="compositionally biased region" description="Basic residues" evidence="1">
    <location>
        <begin position="45"/>
        <end position="54"/>
    </location>
</feature>
<dbReference type="AlphaFoldDB" id="A0A1B6C8T2"/>
<feature type="region of interest" description="Disordered" evidence="1">
    <location>
        <begin position="37"/>
        <end position="99"/>
    </location>
</feature>
<feature type="compositionally biased region" description="Pro residues" evidence="1">
    <location>
        <begin position="76"/>
        <end position="99"/>
    </location>
</feature>
<feature type="non-terminal residue" evidence="2">
    <location>
        <position position="202"/>
    </location>
</feature>
<feature type="non-terminal residue" evidence="2">
    <location>
        <position position="1"/>
    </location>
</feature>
<feature type="region of interest" description="Disordered" evidence="1">
    <location>
        <begin position="151"/>
        <end position="202"/>
    </location>
</feature>
<name>A0A1B6C8T2_9HEMI</name>
<accession>A0A1B6C8T2</accession>
<dbReference type="EMBL" id="GEDC01027405">
    <property type="protein sequence ID" value="JAS09893.1"/>
    <property type="molecule type" value="Transcribed_RNA"/>
</dbReference>
<evidence type="ECO:0000256" key="1">
    <source>
        <dbReference type="SAM" id="MobiDB-lite"/>
    </source>
</evidence>
<gene>
    <name evidence="2" type="ORF">g.45057</name>
</gene>
<proteinExistence type="predicted"/>
<feature type="compositionally biased region" description="Polar residues" evidence="1">
    <location>
        <begin position="157"/>
        <end position="166"/>
    </location>
</feature>